<evidence type="ECO:0000256" key="2">
    <source>
        <dbReference type="SAM" id="SignalP"/>
    </source>
</evidence>
<evidence type="ECO:0000313" key="3">
    <source>
        <dbReference type="EMBL" id="JAS16991.1"/>
    </source>
</evidence>
<dbReference type="AlphaFoldDB" id="A0A1B6CUE7"/>
<dbReference type="EMBL" id="GEDC01020307">
    <property type="protein sequence ID" value="JAS16991.1"/>
    <property type="molecule type" value="Transcribed_RNA"/>
</dbReference>
<feature type="signal peptide" evidence="2">
    <location>
        <begin position="1"/>
        <end position="17"/>
    </location>
</feature>
<reference evidence="3" key="1">
    <citation type="submission" date="2015-12" db="EMBL/GenBank/DDBJ databases">
        <title>De novo transcriptome assembly of four potential Pierce s Disease insect vectors from Arizona vineyards.</title>
        <authorList>
            <person name="Tassone E.E."/>
        </authorList>
    </citation>
    <scope>NUCLEOTIDE SEQUENCE</scope>
</reference>
<organism evidence="3">
    <name type="scientific">Clastoptera arizonana</name>
    <name type="common">Arizona spittle bug</name>
    <dbReference type="NCBI Taxonomy" id="38151"/>
    <lineage>
        <taxon>Eukaryota</taxon>
        <taxon>Metazoa</taxon>
        <taxon>Ecdysozoa</taxon>
        <taxon>Arthropoda</taxon>
        <taxon>Hexapoda</taxon>
        <taxon>Insecta</taxon>
        <taxon>Pterygota</taxon>
        <taxon>Neoptera</taxon>
        <taxon>Paraneoptera</taxon>
        <taxon>Hemiptera</taxon>
        <taxon>Auchenorrhyncha</taxon>
        <taxon>Cercopoidea</taxon>
        <taxon>Clastopteridae</taxon>
        <taxon>Clastoptera</taxon>
    </lineage>
</organism>
<feature type="chain" id="PRO_5008580794" evidence="2">
    <location>
        <begin position="18"/>
        <end position="143"/>
    </location>
</feature>
<accession>A0A1B6CUE7</accession>
<keyword evidence="2" id="KW-0732">Signal</keyword>
<feature type="region of interest" description="Disordered" evidence="1">
    <location>
        <begin position="79"/>
        <end position="143"/>
    </location>
</feature>
<protein>
    <submittedName>
        <fullName evidence="3">Uncharacterized protein</fullName>
    </submittedName>
</protein>
<name>A0A1B6CUE7_9HEMI</name>
<feature type="compositionally biased region" description="Basic and acidic residues" evidence="1">
    <location>
        <begin position="130"/>
        <end position="143"/>
    </location>
</feature>
<proteinExistence type="predicted"/>
<gene>
    <name evidence="3" type="ORF">g.40787</name>
</gene>
<sequence>MEFFFLILFLFSYTVTAQTDKNVTKDKGASNVHAASNLPDTAENTTEVFLTTTVKKLKMYQMWKFRNFENVPTYVSRVSRGLTRSTTKEPTNGEGDYKIIEIKGTRTNSQSSGGMAKEKTKSSLSSSSKVRAEVKQEQIKPSA</sequence>
<feature type="compositionally biased region" description="Basic and acidic residues" evidence="1">
    <location>
        <begin position="95"/>
        <end position="104"/>
    </location>
</feature>
<evidence type="ECO:0000256" key="1">
    <source>
        <dbReference type="SAM" id="MobiDB-lite"/>
    </source>
</evidence>